<reference evidence="1" key="1">
    <citation type="submission" date="2023-04" db="EMBL/GenBank/DDBJ databases">
        <title>A chromosome-level genome assembly of the parasitoid wasp Eretmocerus hayati.</title>
        <authorList>
            <person name="Zhong Y."/>
            <person name="Liu S."/>
            <person name="Liu Y."/>
        </authorList>
    </citation>
    <scope>NUCLEOTIDE SEQUENCE</scope>
    <source>
        <strain evidence="1">ZJU_SS_LIU_2023</strain>
    </source>
</reference>
<dbReference type="EMBL" id="CM056741">
    <property type="protein sequence ID" value="KAJ8684221.1"/>
    <property type="molecule type" value="Genomic_DNA"/>
</dbReference>
<proteinExistence type="predicted"/>
<dbReference type="Proteomes" id="UP001239111">
    <property type="component" value="Chromosome 1"/>
</dbReference>
<name>A0ACC2PN38_9HYME</name>
<protein>
    <submittedName>
        <fullName evidence="1">Uncharacterized protein</fullName>
    </submittedName>
</protein>
<evidence type="ECO:0000313" key="2">
    <source>
        <dbReference type="Proteomes" id="UP001239111"/>
    </source>
</evidence>
<accession>A0ACC2PN38</accession>
<sequence>MGLFARTIAAKGSPKVVCYLGAWAVYRQISPHLKFNIEEHIEPNLCTHLIYAFAKADEHGRLDSYDNWLDFGSDKIPGSGLGSYQKFNDLKRRNPHLKTLIAAGGWNMGSRHFSHIAATQTGRRKFAESVVDYVKKHNFDGFDLDWEYPAQREGSSPQDKENFVLLIKELYDKLHPAELLLTAAVAATEKSASQSYHIDRIVPYLDFINLMTYDMHGYFDGKTGINAPLFAGSWEKDSERQNNVDASVRYWLSQGAPAEKLILGVPFYGRGFTLASPHATKNEIGNPSMGPSQPGSYTGDGEGGMLGFNEICRNQMDGSWKKDVQKEQRVPFTYKGDQWVGYDDESSLREKVKYAKTKGLGGIMVWSVDTDDFMGTCRRTKYPLLKAINEELGANEVTTNEFGPSPVGPPQVLPTIQPVGPSNNFGNSHQNYFNRPGSNEIVTNWSGSFPAVPSRVLPTPQPDRPTNNFENSHINHLNRPESNEIISNRFGSNQAGPSQMPPAAQPARPPNKLRNLHVNHLNGFGPEATFSGKTEPNQWEPPAQVQSTTPKGNSKIRWESPMNLNLPCEELGIQKDPSSCTAFYHCVRRDGFMEAIGRTECHPPLRFDSKIKSCNWPDQVPCRMN</sequence>
<gene>
    <name evidence="1" type="ORF">QAD02_020013</name>
</gene>
<organism evidence="1 2">
    <name type="scientific">Eretmocerus hayati</name>
    <dbReference type="NCBI Taxonomy" id="131215"/>
    <lineage>
        <taxon>Eukaryota</taxon>
        <taxon>Metazoa</taxon>
        <taxon>Ecdysozoa</taxon>
        <taxon>Arthropoda</taxon>
        <taxon>Hexapoda</taxon>
        <taxon>Insecta</taxon>
        <taxon>Pterygota</taxon>
        <taxon>Neoptera</taxon>
        <taxon>Endopterygota</taxon>
        <taxon>Hymenoptera</taxon>
        <taxon>Apocrita</taxon>
        <taxon>Proctotrupomorpha</taxon>
        <taxon>Chalcidoidea</taxon>
        <taxon>Aphelinidae</taxon>
        <taxon>Aphelininae</taxon>
        <taxon>Eretmocerus</taxon>
    </lineage>
</organism>
<comment type="caution">
    <text evidence="1">The sequence shown here is derived from an EMBL/GenBank/DDBJ whole genome shotgun (WGS) entry which is preliminary data.</text>
</comment>
<keyword evidence="2" id="KW-1185">Reference proteome</keyword>
<evidence type="ECO:0000313" key="1">
    <source>
        <dbReference type="EMBL" id="KAJ8684221.1"/>
    </source>
</evidence>